<dbReference type="AlphaFoldDB" id="A0A6J4KFX2"/>
<gene>
    <name evidence="3" type="ORF">AVDCRST_MAG61-1332</name>
</gene>
<keyword evidence="2" id="KW-0812">Transmembrane</keyword>
<organism evidence="3">
    <name type="scientific">uncultured Friedmanniella sp</name>
    <dbReference type="NCBI Taxonomy" id="335381"/>
    <lineage>
        <taxon>Bacteria</taxon>
        <taxon>Bacillati</taxon>
        <taxon>Actinomycetota</taxon>
        <taxon>Actinomycetes</taxon>
        <taxon>Propionibacteriales</taxon>
        <taxon>Nocardioidaceae</taxon>
        <taxon>Friedmanniella</taxon>
        <taxon>environmental samples</taxon>
    </lineage>
</organism>
<feature type="transmembrane region" description="Helical" evidence="2">
    <location>
        <begin position="30"/>
        <end position="51"/>
    </location>
</feature>
<keyword evidence="2" id="KW-1133">Transmembrane helix</keyword>
<dbReference type="EMBL" id="CADCTT010000184">
    <property type="protein sequence ID" value="CAA9304882.1"/>
    <property type="molecule type" value="Genomic_DNA"/>
</dbReference>
<name>A0A6J4KFX2_9ACTN</name>
<feature type="transmembrane region" description="Helical" evidence="2">
    <location>
        <begin position="100"/>
        <end position="118"/>
    </location>
</feature>
<evidence type="ECO:0000256" key="1">
    <source>
        <dbReference type="SAM" id="MobiDB-lite"/>
    </source>
</evidence>
<sequence length="506" mass="53381">MASDLAAPTATGPTDRGSATSSSPVRRAGLGLLSVALLFLVVQLVLVPRPFGLSVDEANYLAKVDPAVPELNWTAPRAWGMPVLAAPVAFFSVDLAVIRLYFGVLASAGLAAAFWPWLRVLHPAAAPLAALLFSTTWFTVFFGSELMPNLYVALGAVGLGGLFLRSVQLPTWWRTALVGMVSAFIALVRPTDSVLVVAPLVIGALLVPRLRRPASLAAVIVGCGAGWLPWVVEAFARFGGPLTRLEVAETTGPQGLGLNLSGLLTLPRLLDGNPTYCCYGGPPSDAGPVPILLTLWLLAVTVAALVGVAFAARQHRLPEMLVVCLPAGLLAAFYLLLPSFLTMRFLLPVFALLALPVATAVVSLIAGSRGRWRSAAVAVITVGVLTHIIGMLAIAEHALDHTAARRNLALQNAAALRPLIAGRPCLVVGVQAQTTAFYARCRVQGASARPRPPERVRTAQAEGRFLVALLSTPPDPDSYLASWREVEVPGLVDGFQAYLPPAQSLR</sequence>
<feature type="transmembrane region" description="Helical" evidence="2">
    <location>
        <begin position="374"/>
        <end position="395"/>
    </location>
</feature>
<proteinExistence type="predicted"/>
<feature type="transmembrane region" description="Helical" evidence="2">
    <location>
        <begin position="180"/>
        <end position="207"/>
    </location>
</feature>
<feature type="transmembrane region" description="Helical" evidence="2">
    <location>
        <begin position="319"/>
        <end position="337"/>
    </location>
</feature>
<feature type="transmembrane region" description="Helical" evidence="2">
    <location>
        <begin position="343"/>
        <end position="367"/>
    </location>
</feature>
<reference evidence="3" key="1">
    <citation type="submission" date="2020-02" db="EMBL/GenBank/DDBJ databases">
        <authorList>
            <person name="Meier V. D."/>
        </authorList>
    </citation>
    <scope>NUCLEOTIDE SEQUENCE</scope>
    <source>
        <strain evidence="3">AVDCRST_MAG61</strain>
    </source>
</reference>
<keyword evidence="2" id="KW-0472">Membrane</keyword>
<protein>
    <submittedName>
        <fullName evidence="3">Permease of the drug/metabolite transporter (DMT) superfamily</fullName>
    </submittedName>
</protein>
<feature type="transmembrane region" description="Helical" evidence="2">
    <location>
        <begin position="214"/>
        <end position="232"/>
    </location>
</feature>
<feature type="transmembrane region" description="Helical" evidence="2">
    <location>
        <begin position="291"/>
        <end position="312"/>
    </location>
</feature>
<accession>A0A6J4KFX2</accession>
<feature type="region of interest" description="Disordered" evidence="1">
    <location>
        <begin position="1"/>
        <end position="23"/>
    </location>
</feature>
<feature type="transmembrane region" description="Helical" evidence="2">
    <location>
        <begin position="124"/>
        <end position="143"/>
    </location>
</feature>
<evidence type="ECO:0000256" key="2">
    <source>
        <dbReference type="SAM" id="Phobius"/>
    </source>
</evidence>
<evidence type="ECO:0000313" key="3">
    <source>
        <dbReference type="EMBL" id="CAA9304882.1"/>
    </source>
</evidence>
<feature type="transmembrane region" description="Helical" evidence="2">
    <location>
        <begin position="150"/>
        <end position="168"/>
    </location>
</feature>